<evidence type="ECO:0000313" key="4">
    <source>
        <dbReference type="Proteomes" id="UP000034795"/>
    </source>
</evidence>
<dbReference type="InterPro" id="IPR043993">
    <property type="entry name" value="T4SS_pilin"/>
</dbReference>
<feature type="signal peptide" evidence="2">
    <location>
        <begin position="1"/>
        <end position="22"/>
    </location>
</feature>
<protein>
    <submittedName>
        <fullName evidence="3">Uncharacterized protein</fullName>
    </submittedName>
</protein>
<dbReference type="Proteomes" id="UP000034795">
    <property type="component" value="Unassembled WGS sequence"/>
</dbReference>
<feature type="transmembrane region" description="Helical" evidence="1">
    <location>
        <begin position="83"/>
        <end position="108"/>
    </location>
</feature>
<feature type="transmembrane region" description="Helical" evidence="1">
    <location>
        <begin position="38"/>
        <end position="62"/>
    </location>
</feature>
<feature type="chain" id="PRO_5002539158" evidence="2">
    <location>
        <begin position="23"/>
        <end position="118"/>
    </location>
</feature>
<gene>
    <name evidence="3" type="ORF">UX57_C0003G0004</name>
</gene>
<dbReference type="EMBL" id="LCMS01000003">
    <property type="protein sequence ID" value="KKU41504.1"/>
    <property type="molecule type" value="Genomic_DNA"/>
</dbReference>
<accession>A0A0G1Q926</accession>
<evidence type="ECO:0000256" key="2">
    <source>
        <dbReference type="SAM" id="SignalP"/>
    </source>
</evidence>
<name>A0A0G1Q926_9BACT</name>
<evidence type="ECO:0000313" key="3">
    <source>
        <dbReference type="EMBL" id="KKU41504.1"/>
    </source>
</evidence>
<organism evidence="3 4">
    <name type="scientific">Candidatus Uhrbacteria bacterium GW2011_GWE2_46_68</name>
    <dbReference type="NCBI Taxonomy" id="1618994"/>
    <lineage>
        <taxon>Bacteria</taxon>
        <taxon>Candidatus Uhriibacteriota</taxon>
    </lineage>
</organism>
<keyword evidence="1" id="KW-0472">Membrane</keyword>
<sequence length="118" mass="12022">MNTIRHLLFYLGALLLPSAALAAGALVSPFGGTTDVPTIVGYIIRAILGLSGVLALAMFIYGGILWLTSGGTPSKVTKGRDTLVWAALGLVVLFTAYTLVATVVSLIGTGTITGSTTP</sequence>
<keyword evidence="2" id="KW-0732">Signal</keyword>
<evidence type="ECO:0000256" key="1">
    <source>
        <dbReference type="SAM" id="Phobius"/>
    </source>
</evidence>
<dbReference type="AlphaFoldDB" id="A0A0G1Q926"/>
<dbReference type="Pfam" id="PF18895">
    <property type="entry name" value="T4SS_pilin"/>
    <property type="match status" value="1"/>
</dbReference>
<keyword evidence="1" id="KW-1133">Transmembrane helix</keyword>
<proteinExistence type="predicted"/>
<dbReference type="STRING" id="1618994.UX57_C0003G0004"/>
<reference evidence="3 4" key="1">
    <citation type="journal article" date="2015" name="Nature">
        <title>rRNA introns, odd ribosomes, and small enigmatic genomes across a large radiation of phyla.</title>
        <authorList>
            <person name="Brown C.T."/>
            <person name="Hug L.A."/>
            <person name="Thomas B.C."/>
            <person name="Sharon I."/>
            <person name="Castelle C.J."/>
            <person name="Singh A."/>
            <person name="Wilkins M.J."/>
            <person name="Williams K.H."/>
            <person name="Banfield J.F."/>
        </authorList>
    </citation>
    <scope>NUCLEOTIDE SEQUENCE [LARGE SCALE GENOMIC DNA]</scope>
</reference>
<keyword evidence="1" id="KW-0812">Transmembrane</keyword>
<comment type="caution">
    <text evidence="3">The sequence shown here is derived from an EMBL/GenBank/DDBJ whole genome shotgun (WGS) entry which is preliminary data.</text>
</comment>